<evidence type="ECO:0000259" key="2">
    <source>
        <dbReference type="Pfam" id="PF00561"/>
    </source>
</evidence>
<dbReference type="PANTHER" id="PTHR43329">
    <property type="entry name" value="EPOXIDE HYDROLASE"/>
    <property type="match status" value="1"/>
</dbReference>
<accession>A0A381QZG1</accession>
<dbReference type="InterPro" id="IPR000073">
    <property type="entry name" value="AB_hydrolase_1"/>
</dbReference>
<protein>
    <recommendedName>
        <fullName evidence="2">AB hydrolase-1 domain-containing protein</fullName>
    </recommendedName>
</protein>
<name>A0A381QZG1_9ZZZZ</name>
<proteinExistence type="predicted"/>
<gene>
    <name evidence="3" type="ORF">METZ01_LOCUS37685</name>
</gene>
<dbReference type="AlphaFoldDB" id="A0A381QZG1"/>
<sequence>MKKINGLVCHDVDAHGIRIHVAEIGEGPLVLFVHGFPESWYSWRNQLPAVAAAGYRAVAIDVRGYGSSEAPEAIDAYRLVDLAGDCVGVVEALGESEAVIVGHDWGSPIASTAALLRPDMFRAMALLSVPYTPRNEVRPSDFFQSLGGEDVFYIDHFQEPGVAEAEIAADPVAWLGAFYLNASGGAPEPAPGEPPRFFTKPGGRLVDRLAPWTGPLAWLSFEDLALYASEFARAGFSGGLNRYRCMDRDWLDLRAWHGAKIRQPSLFIGGEKDGPTAFGAGSIARFPETLPGLHASVILPGVGHWIQQEDAEGTNAVVLGFLNELS</sequence>
<dbReference type="Pfam" id="PF00561">
    <property type="entry name" value="Abhydrolase_1"/>
    <property type="match status" value="1"/>
</dbReference>
<reference evidence="3" key="1">
    <citation type="submission" date="2018-05" db="EMBL/GenBank/DDBJ databases">
        <authorList>
            <person name="Lanie J.A."/>
            <person name="Ng W.-L."/>
            <person name="Kazmierczak K.M."/>
            <person name="Andrzejewski T.M."/>
            <person name="Davidsen T.M."/>
            <person name="Wayne K.J."/>
            <person name="Tettelin H."/>
            <person name="Glass J.I."/>
            <person name="Rusch D."/>
            <person name="Podicherti R."/>
            <person name="Tsui H.-C.T."/>
            <person name="Winkler M.E."/>
        </authorList>
    </citation>
    <scope>NUCLEOTIDE SEQUENCE</scope>
</reference>
<dbReference type="PRINTS" id="PR00111">
    <property type="entry name" value="ABHYDROLASE"/>
</dbReference>
<dbReference type="InterPro" id="IPR029058">
    <property type="entry name" value="AB_hydrolase_fold"/>
</dbReference>
<evidence type="ECO:0000313" key="3">
    <source>
        <dbReference type="EMBL" id="SUZ84831.1"/>
    </source>
</evidence>
<dbReference type="GO" id="GO:0016787">
    <property type="term" value="F:hydrolase activity"/>
    <property type="evidence" value="ECO:0007669"/>
    <property type="project" value="UniProtKB-KW"/>
</dbReference>
<keyword evidence="1" id="KW-0378">Hydrolase</keyword>
<dbReference type="InterPro" id="IPR000639">
    <property type="entry name" value="Epox_hydrolase-like"/>
</dbReference>
<evidence type="ECO:0000256" key="1">
    <source>
        <dbReference type="ARBA" id="ARBA00022801"/>
    </source>
</evidence>
<dbReference type="Gene3D" id="3.40.50.1820">
    <property type="entry name" value="alpha/beta hydrolase"/>
    <property type="match status" value="1"/>
</dbReference>
<dbReference type="EMBL" id="UINC01001609">
    <property type="protein sequence ID" value="SUZ84831.1"/>
    <property type="molecule type" value="Genomic_DNA"/>
</dbReference>
<feature type="domain" description="AB hydrolase-1" evidence="2">
    <location>
        <begin position="28"/>
        <end position="310"/>
    </location>
</feature>
<organism evidence="3">
    <name type="scientific">marine metagenome</name>
    <dbReference type="NCBI Taxonomy" id="408172"/>
    <lineage>
        <taxon>unclassified sequences</taxon>
        <taxon>metagenomes</taxon>
        <taxon>ecological metagenomes</taxon>
    </lineage>
</organism>
<dbReference type="SUPFAM" id="SSF53474">
    <property type="entry name" value="alpha/beta-Hydrolases"/>
    <property type="match status" value="1"/>
</dbReference>
<dbReference type="PRINTS" id="PR00412">
    <property type="entry name" value="EPOXHYDRLASE"/>
</dbReference>